<evidence type="ECO:0000313" key="3">
    <source>
        <dbReference type="Proteomes" id="UP000799779"/>
    </source>
</evidence>
<name>A0A6A5VZ99_9PLEO</name>
<feature type="compositionally biased region" description="Acidic residues" evidence="1">
    <location>
        <begin position="154"/>
        <end position="163"/>
    </location>
</feature>
<evidence type="ECO:0000256" key="1">
    <source>
        <dbReference type="SAM" id="MobiDB-lite"/>
    </source>
</evidence>
<feature type="region of interest" description="Disordered" evidence="1">
    <location>
        <begin position="104"/>
        <end position="163"/>
    </location>
</feature>
<dbReference type="EMBL" id="ML977721">
    <property type="protein sequence ID" value="KAF1993201.1"/>
    <property type="molecule type" value="Genomic_DNA"/>
</dbReference>
<dbReference type="Proteomes" id="UP000799779">
    <property type="component" value="Unassembled WGS sequence"/>
</dbReference>
<sequence>MSQDSAKLSPSHASLVQARNVKTTSCPIEIPLGKSPAKVQHWAYQASKFGSAPPKSFSGPKSTHASPREGKTTSFSTWADQARSLTLSLSDADLCACDDHEVPFLETAPSPPKPLLPVMPLLKTEQKKPSRPALLATQKRRKAKKPLSGIKESLEEEGSETRK</sequence>
<evidence type="ECO:0000313" key="2">
    <source>
        <dbReference type="EMBL" id="KAF1993201.1"/>
    </source>
</evidence>
<reference evidence="2" key="1">
    <citation type="journal article" date="2020" name="Stud. Mycol.">
        <title>101 Dothideomycetes genomes: a test case for predicting lifestyles and emergence of pathogens.</title>
        <authorList>
            <person name="Haridas S."/>
            <person name="Albert R."/>
            <person name="Binder M."/>
            <person name="Bloem J."/>
            <person name="Labutti K."/>
            <person name="Salamov A."/>
            <person name="Andreopoulos B."/>
            <person name="Baker S."/>
            <person name="Barry K."/>
            <person name="Bills G."/>
            <person name="Bluhm B."/>
            <person name="Cannon C."/>
            <person name="Castanera R."/>
            <person name="Culley D."/>
            <person name="Daum C."/>
            <person name="Ezra D."/>
            <person name="Gonzalez J."/>
            <person name="Henrissat B."/>
            <person name="Kuo A."/>
            <person name="Liang C."/>
            <person name="Lipzen A."/>
            <person name="Lutzoni F."/>
            <person name="Magnuson J."/>
            <person name="Mondo S."/>
            <person name="Nolan M."/>
            <person name="Ohm R."/>
            <person name="Pangilinan J."/>
            <person name="Park H.-J."/>
            <person name="Ramirez L."/>
            <person name="Alfaro M."/>
            <person name="Sun H."/>
            <person name="Tritt A."/>
            <person name="Yoshinaga Y."/>
            <person name="Zwiers L.-H."/>
            <person name="Turgeon B."/>
            <person name="Goodwin S."/>
            <person name="Spatafora J."/>
            <person name="Crous P."/>
            <person name="Grigoriev I."/>
        </authorList>
    </citation>
    <scope>NUCLEOTIDE SEQUENCE</scope>
    <source>
        <strain evidence="2">CBS 123094</strain>
    </source>
</reference>
<feature type="region of interest" description="Disordered" evidence="1">
    <location>
        <begin position="50"/>
        <end position="75"/>
    </location>
</feature>
<proteinExistence type="predicted"/>
<accession>A0A6A5VZ99</accession>
<dbReference type="AlphaFoldDB" id="A0A6A5VZ99"/>
<gene>
    <name evidence="2" type="ORF">P154DRAFT_583046</name>
</gene>
<organism evidence="2 3">
    <name type="scientific">Amniculicola lignicola CBS 123094</name>
    <dbReference type="NCBI Taxonomy" id="1392246"/>
    <lineage>
        <taxon>Eukaryota</taxon>
        <taxon>Fungi</taxon>
        <taxon>Dikarya</taxon>
        <taxon>Ascomycota</taxon>
        <taxon>Pezizomycotina</taxon>
        <taxon>Dothideomycetes</taxon>
        <taxon>Pleosporomycetidae</taxon>
        <taxon>Pleosporales</taxon>
        <taxon>Amniculicolaceae</taxon>
        <taxon>Amniculicola</taxon>
    </lineage>
</organism>
<dbReference type="OrthoDB" id="3902130at2759"/>
<keyword evidence="3" id="KW-1185">Reference proteome</keyword>
<protein>
    <submittedName>
        <fullName evidence="2">Uncharacterized protein</fullName>
    </submittedName>
</protein>